<dbReference type="GO" id="GO:0016779">
    <property type="term" value="F:nucleotidyltransferase activity"/>
    <property type="evidence" value="ECO:0007669"/>
    <property type="project" value="UniProtKB-KW"/>
</dbReference>
<comment type="function">
    <text evidence="6">May play a role in stationary phase survival.</text>
</comment>
<evidence type="ECO:0000313" key="10">
    <source>
        <dbReference type="EMBL" id="GGD76807.1"/>
    </source>
</evidence>
<evidence type="ECO:0000256" key="1">
    <source>
        <dbReference type="ARBA" id="ARBA00006890"/>
    </source>
</evidence>
<dbReference type="SUPFAM" id="SSF53448">
    <property type="entry name" value="Nucleotide-diphospho-sugar transferases"/>
    <property type="match status" value="1"/>
</dbReference>
<dbReference type="NCBIfam" id="TIGR01099">
    <property type="entry name" value="galU"/>
    <property type="match status" value="1"/>
</dbReference>
<dbReference type="CDD" id="cd02541">
    <property type="entry name" value="UGPase_prokaryotic"/>
    <property type="match status" value="1"/>
</dbReference>
<accession>A0ABQ1RR64</accession>
<comment type="caution">
    <text evidence="10">The sequence shown here is derived from an EMBL/GenBank/DDBJ whole genome shotgun (WGS) entry which is preliminary data.</text>
</comment>
<dbReference type="PANTHER" id="PTHR43197">
    <property type="entry name" value="UTP--GLUCOSE-1-PHOSPHATE URIDYLYLTRANSFERASE"/>
    <property type="match status" value="1"/>
</dbReference>
<evidence type="ECO:0000256" key="6">
    <source>
        <dbReference type="ARBA" id="ARBA00037294"/>
    </source>
</evidence>
<evidence type="ECO:0000256" key="3">
    <source>
        <dbReference type="ARBA" id="ARBA00019048"/>
    </source>
</evidence>
<dbReference type="RefSeq" id="WP_099036030.1">
    <property type="nucleotide sequence ID" value="NZ_BMGJ01000018.1"/>
</dbReference>
<evidence type="ECO:0000256" key="8">
    <source>
        <dbReference type="RuleBase" id="RU361259"/>
    </source>
</evidence>
<organism evidence="10 11">
    <name type="scientific">Lacimicrobium alkaliphilum</name>
    <dbReference type="NCBI Taxonomy" id="1526571"/>
    <lineage>
        <taxon>Bacteria</taxon>
        <taxon>Pseudomonadati</taxon>
        <taxon>Pseudomonadota</taxon>
        <taxon>Gammaproteobacteria</taxon>
        <taxon>Alteromonadales</taxon>
        <taxon>Alteromonadaceae</taxon>
        <taxon>Lacimicrobium</taxon>
    </lineage>
</organism>
<evidence type="ECO:0000256" key="4">
    <source>
        <dbReference type="ARBA" id="ARBA00022679"/>
    </source>
</evidence>
<dbReference type="EMBL" id="BMGJ01000018">
    <property type="protein sequence ID" value="GGD76807.1"/>
    <property type="molecule type" value="Genomic_DNA"/>
</dbReference>
<dbReference type="EC" id="2.7.7.9" evidence="2 8"/>
<proteinExistence type="inferred from homology"/>
<dbReference type="InterPro" id="IPR029044">
    <property type="entry name" value="Nucleotide-diphossugar_trans"/>
</dbReference>
<evidence type="ECO:0000259" key="9">
    <source>
        <dbReference type="Pfam" id="PF00483"/>
    </source>
</evidence>
<gene>
    <name evidence="10" type="primary">galU</name>
    <name evidence="10" type="ORF">GCM10011357_34830</name>
</gene>
<name>A0ABQ1RR64_9ALTE</name>
<protein>
    <recommendedName>
        <fullName evidence="3 8">UTP--glucose-1-phosphate uridylyltransferase</fullName>
        <ecNumber evidence="2 8">2.7.7.9</ecNumber>
    </recommendedName>
    <alternativeName>
        <fullName evidence="8">UDP-glucose pyrophosphorylase</fullName>
    </alternativeName>
</protein>
<dbReference type="Proteomes" id="UP000614272">
    <property type="component" value="Unassembled WGS sequence"/>
</dbReference>
<sequence length="335" mass="37092">MKTSYINPESNAVTKAVIPVAGLGTRMLPATKAIPKEMLTIVDKPMIQYVVQEAVAAGIKEIVLVTHSSKNSIENHFDTSFELEATLEKRVKRQLLEDVRNIVPKNVTIISVRQPQALGLGHAILCARPVIGEQPFAVILPDVLVDKHRSNLKQDNLAAMVNRFNQNRISQIMVEPVPRERVNQYGIVDINGSRISAGQTAAIRDMVEKPEIDEAPSNLSITGRYVLSSSVWDLLEYTPPGAGDEIQLTDALHQLLLLESVEAYHLTGKSHDCGNKMGLLQANLEYALHSERFGTQVRDIMHGLLEELDGGIFPHLVPDHNVVELEKQKKEQGSK</sequence>
<evidence type="ECO:0000313" key="11">
    <source>
        <dbReference type="Proteomes" id="UP000614272"/>
    </source>
</evidence>
<dbReference type="Gene3D" id="3.90.550.10">
    <property type="entry name" value="Spore Coat Polysaccharide Biosynthesis Protein SpsA, Chain A"/>
    <property type="match status" value="1"/>
</dbReference>
<dbReference type="InterPro" id="IPR005835">
    <property type="entry name" value="NTP_transferase_dom"/>
</dbReference>
<dbReference type="InterPro" id="IPR005771">
    <property type="entry name" value="GalU_uridylyltTrfase_bac/arc"/>
</dbReference>
<keyword evidence="5 8" id="KW-0548">Nucleotidyltransferase</keyword>
<dbReference type="Pfam" id="PF00483">
    <property type="entry name" value="NTP_transferase"/>
    <property type="match status" value="1"/>
</dbReference>
<evidence type="ECO:0000256" key="5">
    <source>
        <dbReference type="ARBA" id="ARBA00022695"/>
    </source>
</evidence>
<reference evidence="11" key="1">
    <citation type="journal article" date="2019" name="Int. J. Syst. Evol. Microbiol.">
        <title>The Global Catalogue of Microorganisms (GCM) 10K type strain sequencing project: providing services to taxonomists for standard genome sequencing and annotation.</title>
        <authorList>
            <consortium name="The Broad Institute Genomics Platform"/>
            <consortium name="The Broad Institute Genome Sequencing Center for Infectious Disease"/>
            <person name="Wu L."/>
            <person name="Ma J."/>
        </authorList>
    </citation>
    <scope>NUCLEOTIDE SEQUENCE [LARGE SCALE GENOMIC DNA]</scope>
    <source>
        <strain evidence="11">CGMCC 1.12923</strain>
    </source>
</reference>
<comment type="catalytic activity">
    <reaction evidence="7 8">
        <text>alpha-D-glucose 1-phosphate + UTP + H(+) = UDP-alpha-D-glucose + diphosphate</text>
        <dbReference type="Rhea" id="RHEA:19889"/>
        <dbReference type="ChEBI" id="CHEBI:15378"/>
        <dbReference type="ChEBI" id="CHEBI:33019"/>
        <dbReference type="ChEBI" id="CHEBI:46398"/>
        <dbReference type="ChEBI" id="CHEBI:58601"/>
        <dbReference type="ChEBI" id="CHEBI:58885"/>
        <dbReference type="EC" id="2.7.7.9"/>
    </reaction>
</comment>
<dbReference type="PANTHER" id="PTHR43197:SF1">
    <property type="entry name" value="UTP--GLUCOSE-1-PHOSPHATE URIDYLYLTRANSFERASE"/>
    <property type="match status" value="1"/>
</dbReference>
<evidence type="ECO:0000256" key="7">
    <source>
        <dbReference type="ARBA" id="ARBA00048128"/>
    </source>
</evidence>
<keyword evidence="4 8" id="KW-0808">Transferase</keyword>
<evidence type="ECO:0000256" key="2">
    <source>
        <dbReference type="ARBA" id="ARBA00012415"/>
    </source>
</evidence>
<feature type="domain" description="Nucleotidyl transferase" evidence="9">
    <location>
        <begin position="15"/>
        <end position="286"/>
    </location>
</feature>
<keyword evidence="11" id="KW-1185">Reference proteome</keyword>
<comment type="similarity">
    <text evidence="1 8">Belongs to the UDPGP type 2 family.</text>
</comment>